<dbReference type="SUPFAM" id="SSF51126">
    <property type="entry name" value="Pectin lyase-like"/>
    <property type="match status" value="1"/>
</dbReference>
<name>A0A6B0T7K1_9EURY</name>
<sequence>MPPQNPVRRQSVRAGLAVVALVCAVALVASAPALAQETSDESVELAGNGTAESPYEVSNLSELRAIENDLGAHYVLTDDIDGEATRTGERVSLGNARRWDNGRPFTGVLDGQGHTIRHDVGPLFHTNDGTIRQLRVERVAIVGAYRERMIPGRPQGVVAAANTGNITNVVVANASVTEGRFAGSIVGVNRGGRITDSRVTGTTVQGGIVGGIVGRTVGGTVEATAVDGAVSGRSAGGVAGESNETTIRETRSSATVSGDERLGRAGGLVGDATATRIEDSLVTGEADGSVAGAILGRTGNETTVEATYWAQTAGRQGAANGSVAATAVPTAQLTGATARRTLPFRFPEQWLVTDSYPVPSGVIGNGTLSTLGGETVVGAGTESNPYVITTVEQLQAMNADLDGHYVLGSDIDASATAGWGGPDERGWVPIGGQDLADVGRLADSEVFTGTFDGRNHTIRGLTIDRPDPGYMGLFGVNRGTIENVELRHTDISTYYGRTAVFVMPGGILVGANQGRISAVTVTDGAISNDVATGIIGRHDDGAVSDITVRNVTIRTNAATGGVVGIQSGGIVERVNVTGLTTDPWFGTVGGIVGELTNGTVRTAAVSGTVSGGTVGGIVGEADNGTVTQVRSTARVDGEDAAGGLVGNATETTVSEGYAAGPVTLQTPPSRSPPDGIAGGVLATDDNSTIARVYWDRKRTGRASAVGRGPGTAVALSTPEMLGYRAANSMTGLDFQDVWTITDSYPAVRAIDNPPVRDVRVLNVTLSKRAVTLGEEMGVRFTVENPADEPVLYAPRPPELGGIPAPPHRVLSPGEQQTVRTNWTTAAVGTRTVTIGQHPPKRFDVLTEHNPVLVDVDTPAAVVRGERYNVTATLKNNASVELHATVVHRSPGEQTNRSVSVDGGGNRTVTFETVADTAGQRNHTITVHDRTRRGSTEIRAPEAFRVDSVQVPGQPTRGEEFEVRVTVSNTGGRDGAVPVAIKAGDRVLVNETVTVPAGETATVSATRTANSTGSLELRATTPDGERSTTLVVGEQSSAANESSTESTDGSGPGFGIAPGVLAVVAALLIARSAAKAR</sequence>
<comment type="caution">
    <text evidence="2">The sequence shown here is derived from an EMBL/GenBank/DDBJ whole genome shotgun (WGS) entry which is preliminary data.</text>
</comment>
<feature type="region of interest" description="Disordered" evidence="1">
    <location>
        <begin position="234"/>
        <end position="267"/>
    </location>
</feature>
<evidence type="ECO:0008006" key="4">
    <source>
        <dbReference type="Google" id="ProtNLM"/>
    </source>
</evidence>
<keyword evidence="3" id="KW-1185">Reference proteome</keyword>
<dbReference type="Proteomes" id="UP000466535">
    <property type="component" value="Unassembled WGS sequence"/>
</dbReference>
<dbReference type="OrthoDB" id="103676at2157"/>
<proteinExistence type="predicted"/>
<protein>
    <recommendedName>
        <fullName evidence="4">GLUG domain protein</fullName>
    </recommendedName>
</protein>
<dbReference type="Gene3D" id="2.60.40.10">
    <property type="entry name" value="Immunoglobulins"/>
    <property type="match status" value="2"/>
</dbReference>
<dbReference type="EMBL" id="WUUT01000003">
    <property type="protein sequence ID" value="MXR51573.1"/>
    <property type="molecule type" value="Genomic_DNA"/>
</dbReference>
<evidence type="ECO:0000313" key="3">
    <source>
        <dbReference type="Proteomes" id="UP000466535"/>
    </source>
</evidence>
<dbReference type="InterPro" id="IPR013783">
    <property type="entry name" value="Ig-like_fold"/>
</dbReference>
<reference evidence="2 3" key="1">
    <citation type="submission" date="2019-12" db="EMBL/GenBank/DDBJ databases">
        <title>Isolation and characterization of three novel carbon monoxide-oxidizing members of Halobacteria from salione crusts and soils.</title>
        <authorList>
            <person name="Myers M.R."/>
            <person name="King G.M."/>
        </authorList>
    </citation>
    <scope>NUCLEOTIDE SEQUENCE [LARGE SCALE GENOMIC DNA]</scope>
    <source>
        <strain evidence="2 3">WSH3</strain>
    </source>
</reference>
<evidence type="ECO:0000256" key="1">
    <source>
        <dbReference type="SAM" id="MobiDB-lite"/>
    </source>
</evidence>
<accession>A0A6B0T7K1</accession>
<evidence type="ECO:0000313" key="2">
    <source>
        <dbReference type="EMBL" id="MXR51573.1"/>
    </source>
</evidence>
<gene>
    <name evidence="2" type="ORF">GRX03_08145</name>
</gene>
<organism evidence="2 3">
    <name type="scientific">Halovenus carboxidivorans</name>
    <dbReference type="NCBI Taxonomy" id="2692199"/>
    <lineage>
        <taxon>Archaea</taxon>
        <taxon>Methanobacteriati</taxon>
        <taxon>Methanobacteriota</taxon>
        <taxon>Stenosarchaea group</taxon>
        <taxon>Halobacteria</taxon>
        <taxon>Halobacteriales</taxon>
        <taxon>Haloarculaceae</taxon>
        <taxon>Halovenus</taxon>
    </lineage>
</organism>
<dbReference type="AlphaFoldDB" id="A0A6B0T7K1"/>
<dbReference type="RefSeq" id="WP_159763724.1">
    <property type="nucleotide sequence ID" value="NZ_WUUT01000003.1"/>
</dbReference>
<dbReference type="Gene3D" id="2.160.20.110">
    <property type="match status" value="2"/>
</dbReference>
<dbReference type="InterPro" id="IPR011050">
    <property type="entry name" value="Pectin_lyase_fold/virulence"/>
</dbReference>